<gene>
    <name evidence="3" type="ORF">GCM10023329_13320</name>
</gene>
<sequence>MDGAVSDGSAGEAEERHDTGLRGRRRRSDAAASTRRRVDALLRAAGPHGGEQAEPCPAAPPPGAFGTLRGEGPEPVGGDGVASARSASRPTAPRPTDAGPTGRHAWHEQAARGRDHTAWLRSLREPVAADPAHLPVRPARAAPGVLAGAPPRVPAAAPQPAAPRERVPDRGPAPPPGGPCGLAGRADAPRAPGPSGARDRGPSAPERRPGPPAPVSHTEPRSAPAATRPVAPTRGPSLSPREYLPPGAVGVAADRPPPTGHAGSPPDERDDAAAGAGRRWAALRDRLPLWVRLRCGLEPRALTALVVVLVAAALFAGQHFWAAGPRQVPVPETLGPGGTRSQPLPHLEPASAAVPPPSLAAPAGPRTRIVVDVGGKVRRPGVFHLPAGSRVQDALKAAGGAEEGADLTGLNRARILVDGEQVVVGLPLPAGEPAPGSAAPGAATGPISLNTATAEQLETLPGVGPVLAGHIIDHRTRTGGFRSVDELRDVTGIGERRFAELQHRVTP</sequence>
<reference evidence="4" key="1">
    <citation type="journal article" date="2019" name="Int. J. Syst. Evol. Microbiol.">
        <title>The Global Catalogue of Microorganisms (GCM) 10K type strain sequencing project: providing services to taxonomists for standard genome sequencing and annotation.</title>
        <authorList>
            <consortium name="The Broad Institute Genomics Platform"/>
            <consortium name="The Broad Institute Genome Sequencing Center for Infectious Disease"/>
            <person name="Wu L."/>
            <person name="Ma J."/>
        </authorList>
    </citation>
    <scope>NUCLEOTIDE SEQUENCE [LARGE SCALE GENOMIC DNA]</scope>
    <source>
        <strain evidence="4">JCM 18324</strain>
    </source>
</reference>
<protein>
    <recommendedName>
        <fullName evidence="2">Soluble ligand binding domain-containing protein</fullName>
    </recommendedName>
</protein>
<organism evidence="3 4">
    <name type="scientific">Streptomyces sanyensis</name>
    <dbReference type="NCBI Taxonomy" id="568869"/>
    <lineage>
        <taxon>Bacteria</taxon>
        <taxon>Bacillati</taxon>
        <taxon>Actinomycetota</taxon>
        <taxon>Actinomycetes</taxon>
        <taxon>Kitasatosporales</taxon>
        <taxon>Streptomycetaceae</taxon>
        <taxon>Streptomyces</taxon>
    </lineage>
</organism>
<keyword evidence="4" id="KW-1185">Reference proteome</keyword>
<dbReference type="EMBL" id="BAABJV010000002">
    <property type="protein sequence ID" value="GAA4768073.1"/>
    <property type="molecule type" value="Genomic_DNA"/>
</dbReference>
<feature type="region of interest" description="Disordered" evidence="1">
    <location>
        <begin position="1"/>
        <end position="276"/>
    </location>
</feature>
<dbReference type="Pfam" id="PF12836">
    <property type="entry name" value="HHH_3"/>
    <property type="match status" value="1"/>
</dbReference>
<evidence type="ECO:0000313" key="3">
    <source>
        <dbReference type="EMBL" id="GAA4768073.1"/>
    </source>
</evidence>
<feature type="compositionally biased region" description="Basic and acidic residues" evidence="1">
    <location>
        <begin position="197"/>
        <end position="209"/>
    </location>
</feature>
<evidence type="ECO:0000256" key="1">
    <source>
        <dbReference type="SAM" id="MobiDB-lite"/>
    </source>
</evidence>
<feature type="compositionally biased region" description="Low complexity" evidence="1">
    <location>
        <begin position="81"/>
        <end position="96"/>
    </location>
</feature>
<dbReference type="SUPFAM" id="SSF47781">
    <property type="entry name" value="RuvA domain 2-like"/>
    <property type="match status" value="1"/>
</dbReference>
<feature type="domain" description="Soluble ligand binding" evidence="2">
    <location>
        <begin position="370"/>
        <end position="423"/>
    </location>
</feature>
<evidence type="ECO:0000259" key="2">
    <source>
        <dbReference type="Pfam" id="PF10531"/>
    </source>
</evidence>
<dbReference type="Gene3D" id="1.10.150.320">
    <property type="entry name" value="Photosystem II 12 kDa extrinsic protein"/>
    <property type="match status" value="1"/>
</dbReference>
<feature type="compositionally biased region" description="Low complexity" evidence="1">
    <location>
        <begin position="221"/>
        <end position="234"/>
    </location>
</feature>
<dbReference type="Proteomes" id="UP001501147">
    <property type="component" value="Unassembled WGS sequence"/>
</dbReference>
<feature type="compositionally biased region" description="Low complexity" evidence="1">
    <location>
        <begin position="182"/>
        <end position="196"/>
    </location>
</feature>
<feature type="compositionally biased region" description="Low complexity" evidence="1">
    <location>
        <begin position="135"/>
        <end position="159"/>
    </location>
</feature>
<dbReference type="InterPro" id="IPR019554">
    <property type="entry name" value="Soluble_ligand-bd"/>
</dbReference>
<proteinExistence type="predicted"/>
<evidence type="ECO:0000313" key="4">
    <source>
        <dbReference type="Proteomes" id="UP001501147"/>
    </source>
</evidence>
<dbReference type="PANTHER" id="PTHR21180:SF32">
    <property type="entry name" value="ENDONUCLEASE_EXONUCLEASE_PHOSPHATASE FAMILY DOMAIN-CONTAINING PROTEIN 1"/>
    <property type="match status" value="1"/>
</dbReference>
<feature type="region of interest" description="Disordered" evidence="1">
    <location>
        <begin position="331"/>
        <end position="365"/>
    </location>
</feature>
<dbReference type="InterPro" id="IPR051675">
    <property type="entry name" value="Endo/Exo/Phosphatase_dom_1"/>
</dbReference>
<comment type="caution">
    <text evidence="3">The sequence shown here is derived from an EMBL/GenBank/DDBJ whole genome shotgun (WGS) entry which is preliminary data.</text>
</comment>
<dbReference type="Pfam" id="PF10531">
    <property type="entry name" value="SLBB"/>
    <property type="match status" value="1"/>
</dbReference>
<feature type="compositionally biased region" description="Basic and acidic residues" evidence="1">
    <location>
        <begin position="105"/>
        <end position="124"/>
    </location>
</feature>
<accession>A0ABP8ZYJ1</accession>
<name>A0ABP8ZYJ1_9ACTN</name>
<dbReference type="InterPro" id="IPR010994">
    <property type="entry name" value="RuvA_2-like"/>
</dbReference>
<dbReference type="Gene3D" id="3.10.560.10">
    <property type="entry name" value="Outer membrane lipoprotein wza domain like"/>
    <property type="match status" value="1"/>
</dbReference>
<dbReference type="PANTHER" id="PTHR21180">
    <property type="entry name" value="ENDONUCLEASE/EXONUCLEASE/PHOSPHATASE FAMILY DOMAIN-CONTAINING PROTEIN 1"/>
    <property type="match status" value="1"/>
</dbReference>